<feature type="transmembrane region" description="Helical" evidence="1">
    <location>
        <begin position="94"/>
        <end position="114"/>
    </location>
</feature>
<dbReference type="EMBL" id="JAGEPA010000001">
    <property type="protein sequence ID" value="MBO1430705.1"/>
    <property type="molecule type" value="Genomic_DNA"/>
</dbReference>
<feature type="transmembrane region" description="Helical" evidence="1">
    <location>
        <begin position="172"/>
        <end position="189"/>
    </location>
</feature>
<sequence length="566" mass="62400">MDEIIETKVTAAHILGREDKTLSWKTATRWIRRFDIHDVATIVLIAGLVALALGTFRDYAISNDEAVQHHYGELIVAYYASDFKDQGLFSFDNLYLYGGLFDVVAVILSHLVPIDPYDLRHVLCVLIGVGGIGAAAATARLIAGPRATLITAITLSTCGAWYGPMFNHTKDIPFAAAMMGASFFVIRIARSLPSPRALDIAALGLLTGAALGIRVLGLLLIIYAGMAILLYLPGAQPGRSRTGWRFVTWSSFRLLPALLLAYVVMILAWPWAGLAPFNPIRGLVEFSEFQYPIRTVLAGQVYDMANVPRLYVPIYMLVRTPLLTLFGAAFAILFAILPVTAPGARRRHRKDIALLFLMVTFPLACQAALHGPAFTGLRHFLFVIPPLAILAGIGLDSALIALAKRGRLVSNSGFAVVSACLIWNAVTLVRLHPYEYLFYNSIVGGLEGASRRYDLDYWFGSMPEALGQLENFLRATPEGASRPWRIYSVAVCGERHSFEKTVTLPQLHWDFRSTWEQSDFFLAPTHMNCDADLDGKVIGTVERLGVTIAYIKDRRALIRPSETATR</sequence>
<accession>A0ABS3MH23</accession>
<reference evidence="2" key="1">
    <citation type="journal article" date="2021" name="Int. J. Syst. Evol. Microbiol.">
        <title>Bradyrhizobium septentrionale sp. nov. (sv. septentrionale) and Bradyrhizobium quebecense sp. nov. (sv. septentrionale) associated with legumes native to Canada possess rearranged symbiosis genes and numerous insertion sequences.</title>
        <authorList>
            <person name="Bromfield E.S.P."/>
            <person name="Cloutier S."/>
        </authorList>
    </citation>
    <scope>NUCLEOTIDE SEQUENCE</scope>
    <source>
        <strain evidence="2">12S5</strain>
    </source>
</reference>
<feature type="transmembrane region" description="Helical" evidence="1">
    <location>
        <begin position="39"/>
        <end position="56"/>
    </location>
</feature>
<evidence type="ECO:0000313" key="3">
    <source>
        <dbReference type="Proteomes" id="UP000692816"/>
    </source>
</evidence>
<protein>
    <recommendedName>
        <fullName evidence="4">Glycosyltransferase RgtA/B/C/D-like domain-containing protein</fullName>
    </recommendedName>
</protein>
<feature type="transmembrane region" description="Helical" evidence="1">
    <location>
        <begin position="314"/>
        <end position="340"/>
    </location>
</feature>
<keyword evidence="1" id="KW-0812">Transmembrane</keyword>
<feature type="transmembrane region" description="Helical" evidence="1">
    <location>
        <begin position="380"/>
        <end position="402"/>
    </location>
</feature>
<dbReference type="RefSeq" id="WP_207833433.1">
    <property type="nucleotide sequence ID" value="NZ_CP088282.1"/>
</dbReference>
<feature type="transmembrane region" description="Helical" evidence="1">
    <location>
        <begin position="121"/>
        <end position="142"/>
    </location>
</feature>
<feature type="transmembrane region" description="Helical" evidence="1">
    <location>
        <begin position="414"/>
        <end position="432"/>
    </location>
</feature>
<evidence type="ECO:0000313" key="2">
    <source>
        <dbReference type="EMBL" id="MBO1430705.1"/>
    </source>
</evidence>
<keyword evidence="1" id="KW-0472">Membrane</keyword>
<name>A0ABS3MH23_9BRAD</name>
<feature type="transmembrane region" description="Helical" evidence="1">
    <location>
        <begin position="252"/>
        <end position="272"/>
    </location>
</feature>
<feature type="transmembrane region" description="Helical" evidence="1">
    <location>
        <begin position="209"/>
        <end position="232"/>
    </location>
</feature>
<proteinExistence type="predicted"/>
<feature type="transmembrane region" description="Helical" evidence="1">
    <location>
        <begin position="352"/>
        <end position="374"/>
    </location>
</feature>
<gene>
    <name evidence="2" type="ORF">J4P68_14820</name>
</gene>
<feature type="transmembrane region" description="Helical" evidence="1">
    <location>
        <begin position="148"/>
        <end position="165"/>
    </location>
</feature>
<dbReference type="Proteomes" id="UP000692816">
    <property type="component" value="Unassembled WGS sequence"/>
</dbReference>
<evidence type="ECO:0000256" key="1">
    <source>
        <dbReference type="SAM" id="Phobius"/>
    </source>
</evidence>
<organism evidence="2 3">
    <name type="scientific">Bradyrhizobium quebecense</name>
    <dbReference type="NCBI Taxonomy" id="2748629"/>
    <lineage>
        <taxon>Bacteria</taxon>
        <taxon>Pseudomonadati</taxon>
        <taxon>Pseudomonadota</taxon>
        <taxon>Alphaproteobacteria</taxon>
        <taxon>Hyphomicrobiales</taxon>
        <taxon>Nitrobacteraceae</taxon>
        <taxon>Bradyrhizobium</taxon>
    </lineage>
</organism>
<comment type="caution">
    <text evidence="2">The sequence shown here is derived from an EMBL/GenBank/DDBJ whole genome shotgun (WGS) entry which is preliminary data.</text>
</comment>
<keyword evidence="1" id="KW-1133">Transmembrane helix</keyword>
<keyword evidence="3" id="KW-1185">Reference proteome</keyword>
<evidence type="ECO:0008006" key="4">
    <source>
        <dbReference type="Google" id="ProtNLM"/>
    </source>
</evidence>